<proteinExistence type="predicted"/>
<dbReference type="EMBL" id="JQIF01000135">
    <property type="protein sequence ID" value="KGJ51173.1"/>
    <property type="molecule type" value="Genomic_DNA"/>
</dbReference>
<reference evidence="2 4" key="2">
    <citation type="submission" date="2020-02" db="EMBL/GenBank/DDBJ databases">
        <authorList>
            <person name="Kociolek L.K."/>
            <person name="Ozer E.A."/>
        </authorList>
    </citation>
    <scope>NUCLEOTIDE SEQUENCE [LARGE SCALE GENOMIC DNA]</scope>
    <source>
        <strain evidence="2 4">ATCC 14501</strain>
    </source>
</reference>
<protein>
    <submittedName>
        <fullName evidence="1">Uncharacterized protein</fullName>
    </submittedName>
</protein>
<reference evidence="1 3" key="1">
    <citation type="submission" date="2014-08" db="EMBL/GenBank/DDBJ databases">
        <title>Clostridium innocuum, an unnegligible vancomycin-resistant pathogen causing extra-intestinal infections.</title>
        <authorList>
            <person name="Feng Y."/>
            <person name="Chiu C.-H."/>
        </authorList>
    </citation>
    <scope>NUCLEOTIDE SEQUENCE [LARGE SCALE GENOMIC DNA]</scope>
    <source>
        <strain evidence="1 3">AN88</strain>
    </source>
</reference>
<dbReference type="GeneID" id="61925178"/>
<evidence type="ECO:0000313" key="1">
    <source>
        <dbReference type="EMBL" id="KGJ51173.1"/>
    </source>
</evidence>
<name>A0A099I2S1_CLOIN</name>
<evidence type="ECO:0000313" key="2">
    <source>
        <dbReference type="EMBL" id="QJA02103.1"/>
    </source>
</evidence>
<gene>
    <name evidence="1" type="ORF">CIAN88_22090</name>
    <name evidence="2" type="ORF">G4D54_06535</name>
</gene>
<dbReference type="AlphaFoldDB" id="A0A099I2S1"/>
<dbReference type="Proteomes" id="UP000503330">
    <property type="component" value="Chromosome"/>
</dbReference>
<evidence type="ECO:0000313" key="3">
    <source>
        <dbReference type="Proteomes" id="UP000030008"/>
    </source>
</evidence>
<dbReference type="Proteomes" id="UP000030008">
    <property type="component" value="Unassembled WGS sequence"/>
</dbReference>
<accession>A0A099I2S1</accession>
<organism evidence="1 3">
    <name type="scientific">Clostridium innocuum</name>
    <dbReference type="NCBI Taxonomy" id="1522"/>
    <lineage>
        <taxon>Bacteria</taxon>
        <taxon>Bacillati</taxon>
        <taxon>Bacillota</taxon>
        <taxon>Clostridia</taxon>
        <taxon>Eubacteriales</taxon>
        <taxon>Clostridiaceae</taxon>
        <taxon>Clostridium</taxon>
    </lineage>
</organism>
<sequence>MDKKCVLHPAVRKVISDKFYARQGHGRNTIVSEMTLNDRVNKERLIFIEAEDASHKHKHRFIL</sequence>
<evidence type="ECO:0000313" key="4">
    <source>
        <dbReference type="Proteomes" id="UP000503330"/>
    </source>
</evidence>
<dbReference type="EMBL" id="CP048838">
    <property type="protein sequence ID" value="QJA02103.1"/>
    <property type="molecule type" value="Genomic_DNA"/>
</dbReference>
<dbReference type="RefSeq" id="WP_002611534.1">
    <property type="nucleotide sequence ID" value="NZ_BAAACC010000022.1"/>
</dbReference>